<dbReference type="PANTHER" id="PTHR46720:SF3">
    <property type="entry name" value="FAD-BINDING DOMAIN-CONTAINING PROTEIN-RELATED"/>
    <property type="match status" value="1"/>
</dbReference>
<protein>
    <submittedName>
        <fullName evidence="6">FAD/NAD(P)-binding domain-containing protein</fullName>
    </submittedName>
</protein>
<dbReference type="InterPro" id="IPR002938">
    <property type="entry name" value="FAD-bd"/>
</dbReference>
<evidence type="ECO:0000313" key="7">
    <source>
        <dbReference type="Proteomes" id="UP000030672"/>
    </source>
</evidence>
<keyword evidence="1" id="KW-0285">Flavoprotein</keyword>
<keyword evidence="4" id="KW-0472">Membrane</keyword>
<dbReference type="FunFam" id="3.50.50.60:FF:000153">
    <property type="entry name" value="Salicylate hydroxylase, putative"/>
    <property type="match status" value="1"/>
</dbReference>
<dbReference type="SUPFAM" id="SSF51905">
    <property type="entry name" value="FAD/NAD(P)-binding domain"/>
    <property type="match status" value="1"/>
</dbReference>
<evidence type="ECO:0000259" key="5">
    <source>
        <dbReference type="Pfam" id="PF01494"/>
    </source>
</evidence>
<dbReference type="PRINTS" id="PR00420">
    <property type="entry name" value="RNGMNOXGNASE"/>
</dbReference>
<dbReference type="RefSeq" id="XP_040883195.1">
    <property type="nucleotide sequence ID" value="XM_041027395.1"/>
</dbReference>
<evidence type="ECO:0000256" key="1">
    <source>
        <dbReference type="ARBA" id="ARBA00022630"/>
    </source>
</evidence>
<dbReference type="HOGENOM" id="CLU_009665_6_3_1"/>
<dbReference type="EMBL" id="KL584825">
    <property type="protein sequence ID" value="KEQ66172.1"/>
    <property type="molecule type" value="Genomic_DNA"/>
</dbReference>
<evidence type="ECO:0000256" key="2">
    <source>
        <dbReference type="ARBA" id="ARBA00022827"/>
    </source>
</evidence>
<dbReference type="GeneID" id="63920768"/>
<keyword evidence="3" id="KW-0560">Oxidoreductase</keyword>
<evidence type="ECO:0000256" key="3">
    <source>
        <dbReference type="ARBA" id="ARBA00023002"/>
    </source>
</evidence>
<proteinExistence type="predicted"/>
<feature type="transmembrane region" description="Helical" evidence="4">
    <location>
        <begin position="6"/>
        <end position="27"/>
    </location>
</feature>
<dbReference type="SUPFAM" id="SSF54373">
    <property type="entry name" value="FAD-linked reductases, C-terminal domain"/>
    <property type="match status" value="1"/>
</dbReference>
<name>A0A074W8D4_AURM1</name>
<reference evidence="6 7" key="1">
    <citation type="journal article" date="2014" name="BMC Genomics">
        <title>Genome sequencing of four Aureobasidium pullulans varieties: biotechnological potential, stress tolerance, and description of new species.</title>
        <authorList>
            <person name="Gostin Ar C."/>
            <person name="Ohm R.A."/>
            <person name="Kogej T."/>
            <person name="Sonjak S."/>
            <person name="Turk M."/>
            <person name="Zajc J."/>
            <person name="Zalar P."/>
            <person name="Grube M."/>
            <person name="Sun H."/>
            <person name="Han J."/>
            <person name="Sharma A."/>
            <person name="Chiniquy J."/>
            <person name="Ngan C.Y."/>
            <person name="Lipzen A."/>
            <person name="Barry K."/>
            <person name="Grigoriev I.V."/>
            <person name="Gunde-Cimerman N."/>
        </authorList>
    </citation>
    <scope>NUCLEOTIDE SEQUENCE [LARGE SCALE GENOMIC DNA]</scope>
    <source>
        <strain evidence="6 7">CBS 110374</strain>
    </source>
</reference>
<keyword evidence="2" id="KW-0274">FAD</keyword>
<feature type="domain" description="FAD-binding" evidence="5">
    <location>
        <begin position="166"/>
        <end position="346"/>
    </location>
</feature>
<dbReference type="Proteomes" id="UP000030672">
    <property type="component" value="Unassembled WGS sequence"/>
</dbReference>
<dbReference type="Gene3D" id="3.50.50.60">
    <property type="entry name" value="FAD/NAD(P)-binding domain"/>
    <property type="match status" value="1"/>
</dbReference>
<dbReference type="STRING" id="1043003.A0A074W8D4"/>
<gene>
    <name evidence="6" type="ORF">M437DRAFT_80675</name>
</gene>
<dbReference type="GO" id="GO:0016491">
    <property type="term" value="F:oxidoreductase activity"/>
    <property type="evidence" value="ECO:0007669"/>
    <property type="project" value="UniProtKB-KW"/>
</dbReference>
<dbReference type="Pfam" id="PF13450">
    <property type="entry name" value="NAD_binding_8"/>
    <property type="match status" value="1"/>
</dbReference>
<dbReference type="InterPro" id="IPR036188">
    <property type="entry name" value="FAD/NAD-bd_sf"/>
</dbReference>
<keyword evidence="4" id="KW-1133">Transmembrane helix</keyword>
<dbReference type="InterPro" id="IPR051104">
    <property type="entry name" value="FAD_monoxygenase"/>
</dbReference>
<evidence type="ECO:0000256" key="4">
    <source>
        <dbReference type="SAM" id="Phobius"/>
    </source>
</evidence>
<dbReference type="GO" id="GO:0044550">
    <property type="term" value="P:secondary metabolite biosynthetic process"/>
    <property type="evidence" value="ECO:0007669"/>
    <property type="project" value="UniProtKB-ARBA"/>
</dbReference>
<keyword evidence="4" id="KW-0812">Transmembrane</keyword>
<dbReference type="GO" id="GO:0071949">
    <property type="term" value="F:FAD binding"/>
    <property type="evidence" value="ECO:0007669"/>
    <property type="project" value="InterPro"/>
</dbReference>
<dbReference type="Pfam" id="PF01494">
    <property type="entry name" value="FAD_binding_3"/>
    <property type="match status" value="1"/>
</dbReference>
<evidence type="ECO:0000313" key="6">
    <source>
        <dbReference type="EMBL" id="KEQ66172.1"/>
    </source>
</evidence>
<sequence>MEKQDSQFSVAIVGGGVAGVTLTIALAKRGIDVQIFEQAPQFTEIGAGIAFSPNAKQAMKKCDPAVHEAYLHVATASGNPDKVNTWYDFVDGYTDKDSEHWLFDVTRDAPADGCHRAHFLEEMIKLVPEGTAHFNKHLDNLVENGDDKPITLKFSDGTTAEADVGKSLIATDGIKSSVRGMMFGKDSLVAKPTYTHRYAYRGLLKMENAVKALGKDLATNRTMHLGQDGHILTFPVAHGKILNVVAFKYDPGEWTDSRLVVPTTKEDAKRDYRGWGSKVQAIVDLLEDKLDKWAIFDLGDHPVSTYAKGRIAIVGDAAHATGPHHGAGAGICIEDSAILAELLAVAWTRLEEQSTRVSKTEVLENVLKVFDGERRERTQWLVQSSRASVELYEWRDRLCKRDPAKIKEQILWRNHKIWRVDMDDMVAEANRKLEELIM</sequence>
<accession>A0A074W8D4</accession>
<dbReference type="PANTHER" id="PTHR46720">
    <property type="entry name" value="HYDROXYLASE, PUTATIVE (AFU_ORTHOLOGUE AFUA_3G01460)-RELATED"/>
    <property type="match status" value="1"/>
</dbReference>
<dbReference type="AlphaFoldDB" id="A0A074W8D4"/>
<organism evidence="6 7">
    <name type="scientific">Aureobasidium melanogenum (strain CBS 110374)</name>
    <name type="common">Aureobasidium pullulans var. melanogenum</name>
    <dbReference type="NCBI Taxonomy" id="1043003"/>
    <lineage>
        <taxon>Eukaryota</taxon>
        <taxon>Fungi</taxon>
        <taxon>Dikarya</taxon>
        <taxon>Ascomycota</taxon>
        <taxon>Pezizomycotina</taxon>
        <taxon>Dothideomycetes</taxon>
        <taxon>Dothideomycetidae</taxon>
        <taxon>Dothideales</taxon>
        <taxon>Saccotheciaceae</taxon>
        <taxon>Aureobasidium</taxon>
    </lineage>
</organism>
<keyword evidence="7" id="KW-1185">Reference proteome</keyword>